<evidence type="ECO:0000313" key="2">
    <source>
        <dbReference type="Proteomes" id="UP000308600"/>
    </source>
</evidence>
<reference evidence="1 2" key="1">
    <citation type="journal article" date="2019" name="Nat. Ecol. Evol.">
        <title>Megaphylogeny resolves global patterns of mushroom evolution.</title>
        <authorList>
            <person name="Varga T."/>
            <person name="Krizsan K."/>
            <person name="Foldi C."/>
            <person name="Dima B."/>
            <person name="Sanchez-Garcia M."/>
            <person name="Sanchez-Ramirez S."/>
            <person name="Szollosi G.J."/>
            <person name="Szarkandi J.G."/>
            <person name="Papp V."/>
            <person name="Albert L."/>
            <person name="Andreopoulos W."/>
            <person name="Angelini C."/>
            <person name="Antonin V."/>
            <person name="Barry K.W."/>
            <person name="Bougher N.L."/>
            <person name="Buchanan P."/>
            <person name="Buyck B."/>
            <person name="Bense V."/>
            <person name="Catcheside P."/>
            <person name="Chovatia M."/>
            <person name="Cooper J."/>
            <person name="Damon W."/>
            <person name="Desjardin D."/>
            <person name="Finy P."/>
            <person name="Geml J."/>
            <person name="Haridas S."/>
            <person name="Hughes K."/>
            <person name="Justo A."/>
            <person name="Karasinski D."/>
            <person name="Kautmanova I."/>
            <person name="Kiss B."/>
            <person name="Kocsube S."/>
            <person name="Kotiranta H."/>
            <person name="LaButti K.M."/>
            <person name="Lechner B.E."/>
            <person name="Liimatainen K."/>
            <person name="Lipzen A."/>
            <person name="Lukacs Z."/>
            <person name="Mihaltcheva S."/>
            <person name="Morgado L.N."/>
            <person name="Niskanen T."/>
            <person name="Noordeloos M.E."/>
            <person name="Ohm R.A."/>
            <person name="Ortiz-Santana B."/>
            <person name="Ovrebo C."/>
            <person name="Racz N."/>
            <person name="Riley R."/>
            <person name="Savchenko A."/>
            <person name="Shiryaev A."/>
            <person name="Soop K."/>
            <person name="Spirin V."/>
            <person name="Szebenyi C."/>
            <person name="Tomsovsky M."/>
            <person name="Tulloss R.E."/>
            <person name="Uehling J."/>
            <person name="Grigoriev I.V."/>
            <person name="Vagvolgyi C."/>
            <person name="Papp T."/>
            <person name="Martin F.M."/>
            <person name="Miettinen O."/>
            <person name="Hibbett D.S."/>
            <person name="Nagy L.G."/>
        </authorList>
    </citation>
    <scope>NUCLEOTIDE SEQUENCE [LARGE SCALE GENOMIC DNA]</scope>
    <source>
        <strain evidence="1 2">NL-1719</strain>
    </source>
</reference>
<gene>
    <name evidence="1" type="ORF">BDN72DRAFT_904580</name>
</gene>
<evidence type="ECO:0000313" key="1">
    <source>
        <dbReference type="EMBL" id="TFK60898.1"/>
    </source>
</evidence>
<dbReference type="Proteomes" id="UP000308600">
    <property type="component" value="Unassembled WGS sequence"/>
</dbReference>
<sequence length="698" mass="78124">MKRSSQRSKELDDAPRQTLSEQIQQAEQGLIQGTRSARSKAQGVWRNALEHREATQASAEGSSQSKKRKHQSNDDDATNEDDEAPEESESKKMKQRPYRPASIDEDEEGGDEEEHEMDVTSASASIKFGPPRGRPGAQTGQTPGPQTGSSHTSSQTTAQALKAKNGPAHPTSSSNRRRGSVSSDGGYSREDDDLDSQLDLKREAITFSSKTRRAAKEPKEEEEEDEEEDPEQDPLLSPKTHKPKTTTSTARATRGTGSRIPVEDDDDAMDVDPDDFDALTGLKPRTARRSRNTAAEPPSSPEASPSRLQRANPSKGHRRSVSMPTPSSLHPKTTTKSLTKGSTRLEKHRNEVPSWPEPASTDSHTAKKHKGPPSQDQLTTVDEDEDASAAVEIPGYVPGSTEHLWAIDARIVFPTEGGSGIKLTSQRRGVRDLFNEALRLVMISITVDTPWPERTTAAVLTKQYFKRATQSLELPQASTLYRRVHKDDIFSQVLSPMARLKLRHKVDPLVEDGYQLKKFSQEPCIEFVRKLRQDKAFIYHIDFKKVYLTSVLFFRQHPQLNVFQEQRRQVETLSFAGGEKSLYRRHPSLFASEIPGCKHEEFPSGMICFAATVIYASLGDWTTGEFLSNNTQFSLKNFSKKYDEFNGLLDQEYEKGKDEYVILMKTMFERARAKYSDADTSLPESSRPRKKTMQALGL</sequence>
<proteinExistence type="predicted"/>
<dbReference type="EMBL" id="ML208719">
    <property type="protein sequence ID" value="TFK60898.1"/>
    <property type="molecule type" value="Genomic_DNA"/>
</dbReference>
<keyword evidence="2" id="KW-1185">Reference proteome</keyword>
<name>A0ACD3A5E6_9AGAR</name>
<accession>A0ACD3A5E6</accession>
<protein>
    <submittedName>
        <fullName evidence="1">Uncharacterized protein</fullName>
    </submittedName>
</protein>
<organism evidence="1 2">
    <name type="scientific">Pluteus cervinus</name>
    <dbReference type="NCBI Taxonomy" id="181527"/>
    <lineage>
        <taxon>Eukaryota</taxon>
        <taxon>Fungi</taxon>
        <taxon>Dikarya</taxon>
        <taxon>Basidiomycota</taxon>
        <taxon>Agaricomycotina</taxon>
        <taxon>Agaricomycetes</taxon>
        <taxon>Agaricomycetidae</taxon>
        <taxon>Agaricales</taxon>
        <taxon>Pluteineae</taxon>
        <taxon>Pluteaceae</taxon>
        <taxon>Pluteus</taxon>
    </lineage>
</organism>